<feature type="region of interest" description="Disordered" evidence="1">
    <location>
        <begin position="39"/>
        <end position="67"/>
    </location>
</feature>
<feature type="domain" description="PH" evidence="2">
    <location>
        <begin position="378"/>
        <end position="485"/>
    </location>
</feature>
<dbReference type="InterPro" id="IPR001849">
    <property type="entry name" value="PH_domain"/>
</dbReference>
<evidence type="ECO:0000256" key="1">
    <source>
        <dbReference type="SAM" id="MobiDB-lite"/>
    </source>
</evidence>
<sequence>MAQSEESPSTDHFSGSMSSTRTLDFDKIFSAVGELIFDRSGSEEINDEKDPGSESKEEEGERGARVHSKFINNLPLYQDYCSQNVRNDIQRLKQSCLSELLPPQCVQGLQTQLEKLHSSPSSSPQNNRPPTPITVTPSTLWQDLEEVKASGVLQNLNPKEIRLHETSFELICSEASYLRSLDVAVKHFYASKTLKRTLTKMEHHILFSNIQRITAASEKFLTDLELRLGESILIGPQVGDVVLRHCPAFLRLYVPYVTNMMYQEALISKLLQANKAFQNALSKLEKDPICQRQSLKSFLVIPFQRITRIKLILETIQKLTLPESDSNLEKAVQAIHQLVQECDNKVKKMKQIEELVCLEMLLDFGKMKSIPLVVSGRFLVHEGPMKKLSLDGSVNSPMAFTNVYLHLLSDILIISSKRDEQFKVLDYAEVPAHIRCEGLKAEVLGLPPNSFLLHLSTRHTGKATVLVLVTETRSEKETWMKALSS</sequence>
<evidence type="ECO:0008006" key="6">
    <source>
        <dbReference type="Google" id="ProtNLM"/>
    </source>
</evidence>
<dbReference type="PANTHER" id="PTHR12845:SF2">
    <property type="entry name" value="DH DOMAIN-CONTAINING PROTEIN-RELATED"/>
    <property type="match status" value="1"/>
</dbReference>
<dbReference type="GO" id="GO:0005085">
    <property type="term" value="F:guanyl-nucleotide exchange factor activity"/>
    <property type="evidence" value="ECO:0007669"/>
    <property type="project" value="InterPro"/>
</dbReference>
<feature type="region of interest" description="Disordered" evidence="1">
    <location>
        <begin position="112"/>
        <end position="136"/>
    </location>
</feature>
<reference evidence="4 5" key="1">
    <citation type="submission" date="2024-04" db="EMBL/GenBank/DDBJ databases">
        <authorList>
            <person name="Waldvogel A.-M."/>
            <person name="Schoenle A."/>
        </authorList>
    </citation>
    <scope>NUCLEOTIDE SEQUENCE [LARGE SCALE GENOMIC DNA]</scope>
</reference>
<dbReference type="PROSITE" id="PS50003">
    <property type="entry name" value="PH_DOMAIN"/>
    <property type="match status" value="1"/>
</dbReference>
<gene>
    <name evidence="4" type="ORF">KC01_LOCUS36187</name>
</gene>
<dbReference type="SMART" id="SM00325">
    <property type="entry name" value="RhoGEF"/>
    <property type="match status" value="1"/>
</dbReference>
<dbReference type="InterPro" id="IPR000219">
    <property type="entry name" value="DH_dom"/>
</dbReference>
<dbReference type="InterPro" id="IPR047271">
    <property type="entry name" value="Ephexin-like"/>
</dbReference>
<evidence type="ECO:0000313" key="5">
    <source>
        <dbReference type="Proteomes" id="UP001497482"/>
    </source>
</evidence>
<dbReference type="GO" id="GO:0005634">
    <property type="term" value="C:nucleus"/>
    <property type="evidence" value="ECO:0007669"/>
    <property type="project" value="TreeGrafter"/>
</dbReference>
<accession>A0AAV2M7W9</accession>
<dbReference type="Gene3D" id="1.20.900.10">
    <property type="entry name" value="Dbl homology (DH) domain"/>
    <property type="match status" value="1"/>
</dbReference>
<dbReference type="Proteomes" id="UP001497482">
    <property type="component" value="Chromosome 6"/>
</dbReference>
<proteinExistence type="predicted"/>
<evidence type="ECO:0000259" key="3">
    <source>
        <dbReference type="PROSITE" id="PS50010"/>
    </source>
</evidence>
<keyword evidence="5" id="KW-1185">Reference proteome</keyword>
<name>A0AAV2M7W9_KNICA</name>
<dbReference type="InterPro" id="IPR011993">
    <property type="entry name" value="PH-like_dom_sf"/>
</dbReference>
<dbReference type="CDD" id="cd00160">
    <property type="entry name" value="RhoGEF"/>
    <property type="match status" value="1"/>
</dbReference>
<protein>
    <recommendedName>
        <fullName evidence="6">DH domain-containing protein</fullName>
    </recommendedName>
</protein>
<feature type="domain" description="DH" evidence="3">
    <location>
        <begin position="162"/>
        <end position="345"/>
    </location>
</feature>
<dbReference type="Gene3D" id="2.30.29.30">
    <property type="entry name" value="Pleckstrin-homology domain (PH domain)/Phosphotyrosine-binding domain (PTB)"/>
    <property type="match status" value="1"/>
</dbReference>
<dbReference type="SUPFAM" id="SSF50729">
    <property type="entry name" value="PH domain-like"/>
    <property type="match status" value="1"/>
</dbReference>
<dbReference type="PANTHER" id="PTHR12845">
    <property type="entry name" value="GUANINE NUCLEOTIDE EXCHANGE FACTOR"/>
    <property type="match status" value="1"/>
</dbReference>
<dbReference type="SUPFAM" id="SSF48065">
    <property type="entry name" value="DBL homology domain (DH-domain)"/>
    <property type="match status" value="1"/>
</dbReference>
<dbReference type="Pfam" id="PF00621">
    <property type="entry name" value="RhoGEF"/>
    <property type="match status" value="1"/>
</dbReference>
<dbReference type="InterPro" id="IPR035899">
    <property type="entry name" value="DBL_dom_sf"/>
</dbReference>
<dbReference type="AlphaFoldDB" id="A0AAV2M7W9"/>
<dbReference type="EMBL" id="OZ035828">
    <property type="protein sequence ID" value="CAL1609450.1"/>
    <property type="molecule type" value="Genomic_DNA"/>
</dbReference>
<feature type="compositionally biased region" description="Basic and acidic residues" evidence="1">
    <location>
        <begin position="39"/>
        <end position="64"/>
    </location>
</feature>
<evidence type="ECO:0000259" key="2">
    <source>
        <dbReference type="PROSITE" id="PS50003"/>
    </source>
</evidence>
<organism evidence="4 5">
    <name type="scientific">Knipowitschia caucasica</name>
    <name type="common">Caucasian dwarf goby</name>
    <name type="synonym">Pomatoschistus caucasicus</name>
    <dbReference type="NCBI Taxonomy" id="637954"/>
    <lineage>
        <taxon>Eukaryota</taxon>
        <taxon>Metazoa</taxon>
        <taxon>Chordata</taxon>
        <taxon>Craniata</taxon>
        <taxon>Vertebrata</taxon>
        <taxon>Euteleostomi</taxon>
        <taxon>Actinopterygii</taxon>
        <taxon>Neopterygii</taxon>
        <taxon>Teleostei</taxon>
        <taxon>Neoteleostei</taxon>
        <taxon>Acanthomorphata</taxon>
        <taxon>Gobiaria</taxon>
        <taxon>Gobiiformes</taxon>
        <taxon>Gobioidei</taxon>
        <taxon>Gobiidae</taxon>
        <taxon>Gobiinae</taxon>
        <taxon>Knipowitschia</taxon>
    </lineage>
</organism>
<dbReference type="PROSITE" id="PS50010">
    <property type="entry name" value="DH_2"/>
    <property type="match status" value="1"/>
</dbReference>
<dbReference type="GO" id="GO:0005737">
    <property type="term" value="C:cytoplasm"/>
    <property type="evidence" value="ECO:0007669"/>
    <property type="project" value="TreeGrafter"/>
</dbReference>
<evidence type="ECO:0000313" key="4">
    <source>
        <dbReference type="EMBL" id="CAL1609450.1"/>
    </source>
</evidence>